<dbReference type="AlphaFoldDB" id="A0A0N8PSQ3"/>
<evidence type="ECO:0000313" key="4">
    <source>
        <dbReference type="Proteomes" id="UP000050509"/>
    </source>
</evidence>
<evidence type="ECO:0000256" key="2">
    <source>
        <dbReference type="SAM" id="Phobius"/>
    </source>
</evidence>
<dbReference type="GO" id="GO:0009772">
    <property type="term" value="P:photosynthetic electron transport in photosystem II"/>
    <property type="evidence" value="ECO:0007669"/>
    <property type="project" value="InterPro"/>
</dbReference>
<feature type="non-terminal residue" evidence="3">
    <location>
        <position position="114"/>
    </location>
</feature>
<keyword evidence="2" id="KW-1133">Transmembrane helix</keyword>
<dbReference type="Gene3D" id="1.20.85.10">
    <property type="entry name" value="Photosystem II protein D1-like"/>
    <property type="match status" value="1"/>
</dbReference>
<dbReference type="Proteomes" id="UP000050509">
    <property type="component" value="Unassembled WGS sequence"/>
</dbReference>
<accession>A0A0N8PSQ3</accession>
<feature type="region of interest" description="Disordered" evidence="1">
    <location>
        <begin position="1"/>
        <end position="24"/>
    </location>
</feature>
<keyword evidence="2" id="KW-0812">Transmembrane</keyword>
<feature type="compositionally biased region" description="Pro residues" evidence="1">
    <location>
        <begin position="1"/>
        <end position="15"/>
    </location>
</feature>
<sequence length="114" mass="12528">MSDLPNDPPLQPDEGPPVSRQQPAPVVAQEVQASKVLAAEDAKAGDVIPFSIVEEFYKRPGGTLFAQLFGNDPLDFWIGRFYVGIWGLLSVAFATIGAIFYFYQFVVVEGTYNI</sequence>
<dbReference type="InterPro" id="IPR036854">
    <property type="entry name" value="Photo_II_D1/D2_sf"/>
</dbReference>
<keyword evidence="4" id="KW-1185">Reference proteome</keyword>
<evidence type="ECO:0000313" key="3">
    <source>
        <dbReference type="EMBL" id="KPV53365.1"/>
    </source>
</evidence>
<evidence type="ECO:0000256" key="1">
    <source>
        <dbReference type="SAM" id="MobiDB-lite"/>
    </source>
</evidence>
<name>A0A0N8PSQ3_9CHLR</name>
<keyword evidence="2" id="KW-0472">Membrane</keyword>
<gene>
    <name evidence="3" type="ORF">SE17_10035</name>
</gene>
<dbReference type="SUPFAM" id="SSF81483">
    <property type="entry name" value="Bacterial photosystem II reaction centre, L and M subunits"/>
    <property type="match status" value="1"/>
</dbReference>
<protein>
    <submittedName>
        <fullName evidence="3">Uncharacterized protein</fullName>
    </submittedName>
</protein>
<proteinExistence type="predicted"/>
<organism evidence="3 4">
    <name type="scientific">Kouleothrix aurantiaca</name>
    <dbReference type="NCBI Taxonomy" id="186479"/>
    <lineage>
        <taxon>Bacteria</taxon>
        <taxon>Bacillati</taxon>
        <taxon>Chloroflexota</taxon>
        <taxon>Chloroflexia</taxon>
        <taxon>Chloroflexales</taxon>
        <taxon>Roseiflexineae</taxon>
        <taxon>Roseiflexaceae</taxon>
        <taxon>Kouleothrix</taxon>
    </lineage>
</organism>
<reference evidence="3 4" key="1">
    <citation type="submission" date="2015-09" db="EMBL/GenBank/DDBJ databases">
        <title>Draft genome sequence of Kouleothrix aurantiaca JCM 19913.</title>
        <authorList>
            <person name="Hemp J."/>
        </authorList>
    </citation>
    <scope>NUCLEOTIDE SEQUENCE [LARGE SCALE GENOMIC DNA]</scope>
    <source>
        <strain evidence="3 4">COM-B</strain>
    </source>
</reference>
<feature type="transmembrane region" description="Helical" evidence="2">
    <location>
        <begin position="81"/>
        <end position="103"/>
    </location>
</feature>
<dbReference type="EMBL" id="LJCR01000275">
    <property type="protein sequence ID" value="KPV53365.1"/>
    <property type="molecule type" value="Genomic_DNA"/>
</dbReference>
<comment type="caution">
    <text evidence="3">The sequence shown here is derived from an EMBL/GenBank/DDBJ whole genome shotgun (WGS) entry which is preliminary data.</text>
</comment>